<gene>
    <name evidence="1" type="ORF">SDC9_199356</name>
</gene>
<protein>
    <submittedName>
        <fullName evidence="1">Uncharacterized protein</fullName>
    </submittedName>
</protein>
<dbReference type="EMBL" id="VSSQ01117095">
    <property type="protein sequence ID" value="MPN51707.1"/>
    <property type="molecule type" value="Genomic_DNA"/>
</dbReference>
<comment type="caution">
    <text evidence="1">The sequence shown here is derived from an EMBL/GenBank/DDBJ whole genome shotgun (WGS) entry which is preliminary data.</text>
</comment>
<proteinExistence type="predicted"/>
<organism evidence="1">
    <name type="scientific">bioreactor metagenome</name>
    <dbReference type="NCBI Taxonomy" id="1076179"/>
    <lineage>
        <taxon>unclassified sequences</taxon>
        <taxon>metagenomes</taxon>
        <taxon>ecological metagenomes</taxon>
    </lineage>
</organism>
<name>A0A645IKB7_9ZZZZ</name>
<sequence>MPRGVNRAGWQRRAAVMAQNHVLIGQIVKIAANRLRADGEMLHQLFSTDVSLFFYQLDDRVMSLCLLHYCSLKFCRMR</sequence>
<accession>A0A645IKB7</accession>
<evidence type="ECO:0000313" key="1">
    <source>
        <dbReference type="EMBL" id="MPN51707.1"/>
    </source>
</evidence>
<dbReference type="AlphaFoldDB" id="A0A645IKB7"/>
<reference evidence="1" key="1">
    <citation type="submission" date="2019-08" db="EMBL/GenBank/DDBJ databases">
        <authorList>
            <person name="Kucharzyk K."/>
            <person name="Murdoch R.W."/>
            <person name="Higgins S."/>
            <person name="Loffler F."/>
        </authorList>
    </citation>
    <scope>NUCLEOTIDE SEQUENCE</scope>
</reference>